<dbReference type="Pfam" id="PF00589">
    <property type="entry name" value="Phage_integrase"/>
    <property type="match status" value="1"/>
</dbReference>
<accession>A0A5C6RUR1</accession>
<feature type="compositionally biased region" description="Basic residues" evidence="5">
    <location>
        <begin position="427"/>
        <end position="436"/>
    </location>
</feature>
<dbReference type="InterPro" id="IPR010998">
    <property type="entry name" value="Integrase_recombinase_N"/>
</dbReference>
<dbReference type="InterPro" id="IPR038488">
    <property type="entry name" value="Integrase_DNA-bd_sf"/>
</dbReference>
<keyword evidence="2" id="KW-0229">DNA integration</keyword>
<evidence type="ECO:0000256" key="4">
    <source>
        <dbReference type="ARBA" id="ARBA00023172"/>
    </source>
</evidence>
<dbReference type="EMBL" id="VOPL01000009">
    <property type="protein sequence ID" value="TXB65695.1"/>
    <property type="molecule type" value="Genomic_DNA"/>
</dbReference>
<gene>
    <name evidence="7" type="ORF">FQV27_16740</name>
</gene>
<feature type="region of interest" description="Disordered" evidence="5">
    <location>
        <begin position="416"/>
        <end position="436"/>
    </location>
</feature>
<dbReference type="InterPro" id="IPR025166">
    <property type="entry name" value="Integrase_DNA_bind_dom"/>
</dbReference>
<keyword evidence="3" id="KW-0238">DNA-binding</keyword>
<dbReference type="GO" id="GO:0006310">
    <property type="term" value="P:DNA recombination"/>
    <property type="evidence" value="ECO:0007669"/>
    <property type="project" value="UniProtKB-KW"/>
</dbReference>
<dbReference type="GO" id="GO:0015074">
    <property type="term" value="P:DNA integration"/>
    <property type="evidence" value="ECO:0007669"/>
    <property type="project" value="UniProtKB-KW"/>
</dbReference>
<dbReference type="PANTHER" id="PTHR30629">
    <property type="entry name" value="PROPHAGE INTEGRASE"/>
    <property type="match status" value="1"/>
</dbReference>
<evidence type="ECO:0000256" key="2">
    <source>
        <dbReference type="ARBA" id="ARBA00022908"/>
    </source>
</evidence>
<dbReference type="AlphaFoldDB" id="A0A5C6RUR1"/>
<organism evidence="7 8">
    <name type="scientific">Paracoccus aurantiacus</name>
    <dbReference type="NCBI Taxonomy" id="2599412"/>
    <lineage>
        <taxon>Bacteria</taxon>
        <taxon>Pseudomonadati</taxon>
        <taxon>Pseudomonadota</taxon>
        <taxon>Alphaproteobacteria</taxon>
        <taxon>Rhodobacterales</taxon>
        <taxon>Paracoccaceae</taxon>
        <taxon>Paracoccus</taxon>
    </lineage>
</organism>
<protein>
    <submittedName>
        <fullName evidence="7">Site-specific integrase</fullName>
    </submittedName>
</protein>
<evidence type="ECO:0000313" key="7">
    <source>
        <dbReference type="EMBL" id="TXB65695.1"/>
    </source>
</evidence>
<evidence type="ECO:0000256" key="5">
    <source>
        <dbReference type="SAM" id="MobiDB-lite"/>
    </source>
</evidence>
<dbReference type="CDD" id="cd00796">
    <property type="entry name" value="INT_Rci_Hp1_C"/>
    <property type="match status" value="1"/>
</dbReference>
<keyword evidence="8" id="KW-1185">Reference proteome</keyword>
<dbReference type="InterPro" id="IPR050808">
    <property type="entry name" value="Phage_Integrase"/>
</dbReference>
<dbReference type="Gene3D" id="1.10.150.130">
    <property type="match status" value="1"/>
</dbReference>
<evidence type="ECO:0000256" key="3">
    <source>
        <dbReference type="ARBA" id="ARBA00023125"/>
    </source>
</evidence>
<dbReference type="InterPro" id="IPR013762">
    <property type="entry name" value="Integrase-like_cat_sf"/>
</dbReference>
<dbReference type="OrthoDB" id="6388170at2"/>
<name>A0A5C6RUR1_9RHOB</name>
<keyword evidence="4" id="KW-0233">DNA recombination</keyword>
<evidence type="ECO:0000313" key="8">
    <source>
        <dbReference type="Proteomes" id="UP000321562"/>
    </source>
</evidence>
<dbReference type="PANTHER" id="PTHR30629:SF2">
    <property type="entry name" value="PROPHAGE INTEGRASE INTS-RELATED"/>
    <property type="match status" value="1"/>
</dbReference>
<dbReference type="InterPro" id="IPR011010">
    <property type="entry name" value="DNA_brk_join_enz"/>
</dbReference>
<dbReference type="PROSITE" id="PS51898">
    <property type="entry name" value="TYR_RECOMBINASE"/>
    <property type="match status" value="1"/>
</dbReference>
<sequence>MRNREKLTEKLVRAAETRPKAWQVFDTDVLGLSICIYTSGSRSFMFDYRTAGRQRRFTIGRWPEWSVTAARDRAKVLRREVDSGIDPMAEREDAREAPRFPDLVERYLREHAAHLAPRNAADQESMLRKLIEPHWKHRLVTEIEAADVERVLNLIAQGRSRPAKKTPKTKRREPLKPPKPTPIRANRAGEMLRKVFNLAIAWKMRSDNPALGFRRRMEVERERFLSMDEIARLGDALTAAEDQRAAAVVRMCMLTGARLGEVRTCRFEHFDLERAIWTKPAANTKQRRVHRVPVSLDTVALVRTRIDAVPPGCDWLFPGDVEDKDQPVQEIRRFWIDIQQQAEIPGVRIHDLRHTFASLLVSGGASLEMIGKLLGHSQSRTTQRYAHLMDSPLRAGVDAVADMIRIRPRLVHSAPTAAANGTDAAKPRRVSAARLG</sequence>
<dbReference type="Gene3D" id="3.30.160.390">
    <property type="entry name" value="Integrase, DNA-binding domain"/>
    <property type="match status" value="1"/>
</dbReference>
<comment type="caution">
    <text evidence="7">The sequence shown here is derived from an EMBL/GenBank/DDBJ whole genome shotgun (WGS) entry which is preliminary data.</text>
</comment>
<feature type="region of interest" description="Disordered" evidence="5">
    <location>
        <begin position="158"/>
        <end position="184"/>
    </location>
</feature>
<dbReference type="GO" id="GO:0003677">
    <property type="term" value="F:DNA binding"/>
    <property type="evidence" value="ECO:0007669"/>
    <property type="project" value="UniProtKB-KW"/>
</dbReference>
<proteinExistence type="inferred from homology"/>
<dbReference type="RefSeq" id="WP_147100784.1">
    <property type="nucleotide sequence ID" value="NZ_JBHUFH010000037.1"/>
</dbReference>
<dbReference type="SUPFAM" id="SSF56349">
    <property type="entry name" value="DNA breaking-rejoining enzymes"/>
    <property type="match status" value="1"/>
</dbReference>
<reference evidence="7 8" key="1">
    <citation type="submission" date="2019-08" db="EMBL/GenBank/DDBJ databases">
        <authorList>
            <person name="Ye J."/>
        </authorList>
    </citation>
    <scope>NUCLEOTIDE SEQUENCE [LARGE SCALE GENOMIC DNA]</scope>
    <source>
        <strain evidence="7 8">TK008</strain>
    </source>
</reference>
<evidence type="ECO:0000256" key="1">
    <source>
        <dbReference type="ARBA" id="ARBA00008857"/>
    </source>
</evidence>
<comment type="similarity">
    <text evidence="1">Belongs to the 'phage' integrase family.</text>
</comment>
<dbReference type="Gene3D" id="1.10.443.10">
    <property type="entry name" value="Intergrase catalytic core"/>
    <property type="match status" value="1"/>
</dbReference>
<feature type="domain" description="Tyr recombinase" evidence="6">
    <location>
        <begin position="220"/>
        <end position="398"/>
    </location>
</feature>
<dbReference type="Pfam" id="PF13356">
    <property type="entry name" value="Arm-DNA-bind_3"/>
    <property type="match status" value="1"/>
</dbReference>
<feature type="compositionally biased region" description="Basic residues" evidence="5">
    <location>
        <begin position="161"/>
        <end position="173"/>
    </location>
</feature>
<dbReference type="InterPro" id="IPR002104">
    <property type="entry name" value="Integrase_catalytic"/>
</dbReference>
<evidence type="ECO:0000259" key="6">
    <source>
        <dbReference type="PROSITE" id="PS51898"/>
    </source>
</evidence>
<dbReference type="Proteomes" id="UP000321562">
    <property type="component" value="Unassembled WGS sequence"/>
</dbReference>